<dbReference type="AlphaFoldDB" id="A0AAE0SB15"/>
<keyword evidence="2" id="KW-1185">Reference proteome</keyword>
<dbReference type="Proteomes" id="UP001195483">
    <property type="component" value="Unassembled WGS sequence"/>
</dbReference>
<dbReference type="EMBL" id="JAEAOA010001964">
    <property type="protein sequence ID" value="KAK3588656.1"/>
    <property type="molecule type" value="Genomic_DNA"/>
</dbReference>
<evidence type="ECO:0000313" key="1">
    <source>
        <dbReference type="EMBL" id="KAK3588656.1"/>
    </source>
</evidence>
<organism evidence="1 2">
    <name type="scientific">Potamilus streckersoni</name>
    <dbReference type="NCBI Taxonomy" id="2493646"/>
    <lineage>
        <taxon>Eukaryota</taxon>
        <taxon>Metazoa</taxon>
        <taxon>Spiralia</taxon>
        <taxon>Lophotrochozoa</taxon>
        <taxon>Mollusca</taxon>
        <taxon>Bivalvia</taxon>
        <taxon>Autobranchia</taxon>
        <taxon>Heteroconchia</taxon>
        <taxon>Palaeoheterodonta</taxon>
        <taxon>Unionida</taxon>
        <taxon>Unionoidea</taxon>
        <taxon>Unionidae</taxon>
        <taxon>Ambleminae</taxon>
        <taxon>Lampsilini</taxon>
        <taxon>Potamilus</taxon>
    </lineage>
</organism>
<proteinExistence type="predicted"/>
<comment type="caution">
    <text evidence="1">The sequence shown here is derived from an EMBL/GenBank/DDBJ whole genome shotgun (WGS) entry which is preliminary data.</text>
</comment>
<accession>A0AAE0SB15</accession>
<reference evidence="1" key="3">
    <citation type="submission" date="2023-05" db="EMBL/GenBank/DDBJ databases">
        <authorList>
            <person name="Smith C.H."/>
        </authorList>
    </citation>
    <scope>NUCLEOTIDE SEQUENCE</scope>
    <source>
        <strain evidence="1">CHS0354</strain>
        <tissue evidence="1">Mantle</tissue>
    </source>
</reference>
<evidence type="ECO:0000313" key="2">
    <source>
        <dbReference type="Proteomes" id="UP001195483"/>
    </source>
</evidence>
<gene>
    <name evidence="1" type="ORF">CHS0354_033500</name>
</gene>
<sequence>MSDTRKTAWIADKIKRYGEIFTYTSNLCVPFLETYTNTALLQTLLHNNIQFANSEVNFGGELRKPQAYLSLYV</sequence>
<reference evidence="1" key="1">
    <citation type="journal article" date="2021" name="Genome Biol. Evol.">
        <title>A High-Quality Reference Genome for a Parasitic Bivalve with Doubly Uniparental Inheritance (Bivalvia: Unionida).</title>
        <authorList>
            <person name="Smith C.H."/>
        </authorList>
    </citation>
    <scope>NUCLEOTIDE SEQUENCE</scope>
    <source>
        <strain evidence="1">CHS0354</strain>
    </source>
</reference>
<reference evidence="1" key="2">
    <citation type="journal article" date="2021" name="Genome Biol. Evol.">
        <title>Developing a high-quality reference genome for a parasitic bivalve with doubly uniparental inheritance (Bivalvia: Unionida).</title>
        <authorList>
            <person name="Smith C.H."/>
        </authorList>
    </citation>
    <scope>NUCLEOTIDE SEQUENCE</scope>
    <source>
        <strain evidence="1">CHS0354</strain>
        <tissue evidence="1">Mantle</tissue>
    </source>
</reference>
<protein>
    <submittedName>
        <fullName evidence="1">Uncharacterized protein</fullName>
    </submittedName>
</protein>
<name>A0AAE0SB15_9BIVA</name>